<feature type="transmembrane region" description="Helical" evidence="6">
    <location>
        <begin position="118"/>
        <end position="142"/>
    </location>
</feature>
<sequence length="190" mass="22244">MTNQSFSLSHRLLHWLIAFTMLFILMTIFLRENWMSKYYMRDVILNYLGTFDVEISKDQAMKVAKAIRGNMWQWHINAGYLLIGLYVLRLIVNAKEKGFKLNFLSSGQLTAKEKMEGWVYFIFYVCIAGSLITGMSIIYDIGDHDLMEDMHKLSLYYLVSFIFLHFLGIIMGELRDKKNIVSKMIHGKNS</sequence>
<evidence type="ECO:0000256" key="4">
    <source>
        <dbReference type="ARBA" id="ARBA00022989"/>
    </source>
</evidence>
<keyword evidence="5 6" id="KW-0472">Membrane</keyword>
<dbReference type="GO" id="GO:0020037">
    <property type="term" value="F:heme binding"/>
    <property type="evidence" value="ECO:0007669"/>
    <property type="project" value="TreeGrafter"/>
</dbReference>
<dbReference type="EMBL" id="JABANE010000003">
    <property type="protein sequence ID" value="NME66676.1"/>
    <property type="molecule type" value="Genomic_DNA"/>
</dbReference>
<dbReference type="Gene3D" id="1.20.950.20">
    <property type="entry name" value="Transmembrane di-heme cytochromes, Chain C"/>
    <property type="match status" value="1"/>
</dbReference>
<proteinExistence type="predicted"/>
<protein>
    <submittedName>
        <fullName evidence="8">Cytochrome b/b6 domain-containing protein</fullName>
    </submittedName>
</protein>
<dbReference type="InterPro" id="IPR051542">
    <property type="entry name" value="Hydrogenase_cytochrome"/>
</dbReference>
<keyword evidence="2" id="KW-1003">Cell membrane</keyword>
<evidence type="ECO:0000256" key="5">
    <source>
        <dbReference type="ARBA" id="ARBA00023136"/>
    </source>
</evidence>
<dbReference type="GO" id="GO:0005886">
    <property type="term" value="C:plasma membrane"/>
    <property type="evidence" value="ECO:0007669"/>
    <property type="project" value="UniProtKB-SubCell"/>
</dbReference>
<keyword evidence="9" id="KW-1185">Reference proteome</keyword>
<evidence type="ECO:0000256" key="1">
    <source>
        <dbReference type="ARBA" id="ARBA00004651"/>
    </source>
</evidence>
<dbReference type="InterPro" id="IPR011577">
    <property type="entry name" value="Cyt_b561_bac/Ni-Hgenase"/>
</dbReference>
<dbReference type="SUPFAM" id="SSF81342">
    <property type="entry name" value="Transmembrane di-heme cytochromes"/>
    <property type="match status" value="1"/>
</dbReference>
<feature type="transmembrane region" description="Helical" evidence="6">
    <location>
        <begin position="154"/>
        <end position="174"/>
    </location>
</feature>
<dbReference type="PANTHER" id="PTHR30485:SF0">
    <property type="entry name" value="NI_FE-HYDROGENASE 1 B-TYPE CYTOCHROME SUBUNIT-RELATED"/>
    <property type="match status" value="1"/>
</dbReference>
<dbReference type="AlphaFoldDB" id="A0A7X9RS68"/>
<comment type="caution">
    <text evidence="8">The sequence shown here is derived from an EMBL/GenBank/DDBJ whole genome shotgun (WGS) entry which is preliminary data.</text>
</comment>
<keyword evidence="3 6" id="KW-0812">Transmembrane</keyword>
<dbReference type="GO" id="GO:0022904">
    <property type="term" value="P:respiratory electron transport chain"/>
    <property type="evidence" value="ECO:0007669"/>
    <property type="project" value="InterPro"/>
</dbReference>
<dbReference type="InterPro" id="IPR016174">
    <property type="entry name" value="Di-haem_cyt_TM"/>
</dbReference>
<dbReference type="Pfam" id="PF01292">
    <property type="entry name" value="Ni_hydr_CYTB"/>
    <property type="match status" value="1"/>
</dbReference>
<feature type="transmembrane region" description="Helical" evidence="6">
    <location>
        <begin position="72"/>
        <end position="92"/>
    </location>
</feature>
<dbReference type="PANTHER" id="PTHR30485">
    <property type="entry name" value="NI/FE-HYDROGENASE 1 B-TYPE CYTOCHROME SUBUNIT"/>
    <property type="match status" value="1"/>
</dbReference>
<evidence type="ECO:0000259" key="7">
    <source>
        <dbReference type="Pfam" id="PF01292"/>
    </source>
</evidence>
<organism evidence="8 9">
    <name type="scientific">Flammeovirga aprica JL-4</name>
    <dbReference type="NCBI Taxonomy" id="694437"/>
    <lineage>
        <taxon>Bacteria</taxon>
        <taxon>Pseudomonadati</taxon>
        <taxon>Bacteroidota</taxon>
        <taxon>Cytophagia</taxon>
        <taxon>Cytophagales</taxon>
        <taxon>Flammeovirgaceae</taxon>
        <taxon>Flammeovirga</taxon>
    </lineage>
</organism>
<accession>A0A7X9RS68</accession>
<dbReference type="RefSeq" id="WP_169654423.1">
    <property type="nucleotide sequence ID" value="NZ_JABANE010000003.1"/>
</dbReference>
<evidence type="ECO:0000256" key="2">
    <source>
        <dbReference type="ARBA" id="ARBA00022475"/>
    </source>
</evidence>
<reference evidence="8 9" key="1">
    <citation type="submission" date="2020-04" db="EMBL/GenBank/DDBJ databases">
        <title>Flammeovirga sp. SR4, a novel species isolated from seawater.</title>
        <authorList>
            <person name="Wang X."/>
        </authorList>
    </citation>
    <scope>NUCLEOTIDE SEQUENCE [LARGE SCALE GENOMIC DNA]</scope>
    <source>
        <strain evidence="8 9">ATCC 23126</strain>
    </source>
</reference>
<feature type="transmembrane region" description="Helical" evidence="6">
    <location>
        <begin position="12"/>
        <end position="30"/>
    </location>
</feature>
<dbReference type="GO" id="GO:0009055">
    <property type="term" value="F:electron transfer activity"/>
    <property type="evidence" value="ECO:0007669"/>
    <property type="project" value="InterPro"/>
</dbReference>
<evidence type="ECO:0000313" key="8">
    <source>
        <dbReference type="EMBL" id="NME66676.1"/>
    </source>
</evidence>
<keyword evidence="4 6" id="KW-1133">Transmembrane helix</keyword>
<name>A0A7X9RS68_9BACT</name>
<comment type="subcellular location">
    <subcellularLocation>
        <location evidence="1">Cell membrane</location>
        <topology evidence="1">Multi-pass membrane protein</topology>
    </subcellularLocation>
</comment>
<evidence type="ECO:0000256" key="3">
    <source>
        <dbReference type="ARBA" id="ARBA00022692"/>
    </source>
</evidence>
<feature type="domain" description="Cytochrome b561 bacterial/Ni-hydrogenase" evidence="7">
    <location>
        <begin position="6"/>
        <end position="187"/>
    </location>
</feature>
<evidence type="ECO:0000313" key="9">
    <source>
        <dbReference type="Proteomes" id="UP000576082"/>
    </source>
</evidence>
<gene>
    <name evidence="8" type="ORF">HHU12_01750</name>
</gene>
<evidence type="ECO:0000256" key="6">
    <source>
        <dbReference type="SAM" id="Phobius"/>
    </source>
</evidence>
<dbReference type="Proteomes" id="UP000576082">
    <property type="component" value="Unassembled WGS sequence"/>
</dbReference>